<name>A0AA96WHN9_9CYAN</name>
<evidence type="ECO:0000313" key="3">
    <source>
        <dbReference type="EMBL" id="WNZ21491.1"/>
    </source>
</evidence>
<dbReference type="EMBL" id="CP053586">
    <property type="protein sequence ID" value="WNZ21491.1"/>
    <property type="molecule type" value="Genomic_DNA"/>
</dbReference>
<proteinExistence type="predicted"/>
<dbReference type="AlphaFoldDB" id="A0AA96WHN9"/>
<accession>A0AA96WHN9</accession>
<feature type="region of interest" description="Disordered" evidence="1">
    <location>
        <begin position="26"/>
        <end position="75"/>
    </location>
</feature>
<gene>
    <name evidence="3" type="ORF">HJG54_00500</name>
</gene>
<feature type="chain" id="PRO_5041703862" evidence="2">
    <location>
        <begin position="24"/>
        <end position="123"/>
    </location>
</feature>
<keyword evidence="2" id="KW-0732">Signal</keyword>
<organism evidence="3">
    <name type="scientific">Leptolyngbya sp. NK1-12</name>
    <dbReference type="NCBI Taxonomy" id="2547451"/>
    <lineage>
        <taxon>Bacteria</taxon>
        <taxon>Bacillati</taxon>
        <taxon>Cyanobacteriota</taxon>
        <taxon>Cyanophyceae</taxon>
        <taxon>Leptolyngbyales</taxon>
        <taxon>Leptolyngbyaceae</taxon>
        <taxon>Leptolyngbya group</taxon>
        <taxon>Leptolyngbya</taxon>
    </lineage>
</organism>
<evidence type="ECO:0000256" key="2">
    <source>
        <dbReference type="SAM" id="SignalP"/>
    </source>
</evidence>
<feature type="signal peptide" evidence="2">
    <location>
        <begin position="1"/>
        <end position="23"/>
    </location>
</feature>
<reference evidence="3" key="1">
    <citation type="submission" date="2020-05" db="EMBL/GenBank/DDBJ databases">
        <authorList>
            <person name="Zhu T."/>
            <person name="Keshari N."/>
            <person name="Lu X."/>
        </authorList>
    </citation>
    <scope>NUCLEOTIDE SEQUENCE</scope>
    <source>
        <strain evidence="3">NK1-12</strain>
    </source>
</reference>
<protein>
    <submittedName>
        <fullName evidence="3">Uncharacterized protein</fullName>
    </submittedName>
</protein>
<sequence>MKFLSIMTLAMLLPLSLATTANAEPGLVTPESVPMSPNVDSSTLDSPQPTPSESIQPLSVGQDSQLVSPSDRSVHLEGQAQQINRNLNAGQNTAPRLRDLLDLPDGMIIRGSSRGGIGIGREY</sequence>
<evidence type="ECO:0000256" key="1">
    <source>
        <dbReference type="SAM" id="MobiDB-lite"/>
    </source>
</evidence>
<feature type="compositionally biased region" description="Polar residues" evidence="1">
    <location>
        <begin position="38"/>
        <end position="71"/>
    </location>
</feature>
<dbReference type="RefSeq" id="WP_316432737.1">
    <property type="nucleotide sequence ID" value="NZ_CP053586.1"/>
</dbReference>